<dbReference type="EMBL" id="JASSZA010000004">
    <property type="protein sequence ID" value="KAK2114704.1"/>
    <property type="molecule type" value="Genomic_DNA"/>
</dbReference>
<evidence type="ECO:0000313" key="1">
    <source>
        <dbReference type="EMBL" id="KAK2114704.1"/>
    </source>
</evidence>
<dbReference type="Proteomes" id="UP001266305">
    <property type="component" value="Unassembled WGS sequence"/>
</dbReference>
<comment type="caution">
    <text evidence="1">The sequence shown here is derived from an EMBL/GenBank/DDBJ whole genome shotgun (WGS) entry which is preliminary data.</text>
</comment>
<feature type="non-terminal residue" evidence="1">
    <location>
        <position position="80"/>
    </location>
</feature>
<sequence length="80" mass="8726">MPAKPELCLSVCLEKQTCTQLSFKDGFRIHDGMTGLVCVRHQILNCVADTAPSMTCSKAASVRVPVVQLERMRSVSGVMD</sequence>
<gene>
    <name evidence="1" type="ORF">P7K49_008970</name>
</gene>
<name>A0ABQ9VZ94_SAGOE</name>
<evidence type="ECO:0000313" key="2">
    <source>
        <dbReference type="Proteomes" id="UP001266305"/>
    </source>
</evidence>
<proteinExistence type="predicted"/>
<keyword evidence="2" id="KW-1185">Reference proteome</keyword>
<reference evidence="1 2" key="1">
    <citation type="submission" date="2023-05" db="EMBL/GenBank/DDBJ databases">
        <title>B98-5 Cell Line De Novo Hybrid Assembly: An Optical Mapping Approach.</title>
        <authorList>
            <person name="Kananen K."/>
            <person name="Auerbach J.A."/>
            <person name="Kautto E."/>
            <person name="Blachly J.S."/>
        </authorList>
    </citation>
    <scope>NUCLEOTIDE SEQUENCE [LARGE SCALE GENOMIC DNA]</scope>
    <source>
        <strain evidence="1">B95-8</strain>
        <tissue evidence="1">Cell line</tissue>
    </source>
</reference>
<accession>A0ABQ9VZ94</accession>
<protein>
    <recommendedName>
        <fullName evidence="3">Apple domain-containing protein</fullName>
    </recommendedName>
</protein>
<organism evidence="1 2">
    <name type="scientific">Saguinus oedipus</name>
    <name type="common">Cotton-top tamarin</name>
    <name type="synonym">Oedipomidas oedipus</name>
    <dbReference type="NCBI Taxonomy" id="9490"/>
    <lineage>
        <taxon>Eukaryota</taxon>
        <taxon>Metazoa</taxon>
        <taxon>Chordata</taxon>
        <taxon>Craniata</taxon>
        <taxon>Vertebrata</taxon>
        <taxon>Euteleostomi</taxon>
        <taxon>Mammalia</taxon>
        <taxon>Eutheria</taxon>
        <taxon>Euarchontoglires</taxon>
        <taxon>Primates</taxon>
        <taxon>Haplorrhini</taxon>
        <taxon>Platyrrhini</taxon>
        <taxon>Cebidae</taxon>
        <taxon>Callitrichinae</taxon>
        <taxon>Saguinus</taxon>
    </lineage>
</organism>
<evidence type="ECO:0008006" key="3">
    <source>
        <dbReference type="Google" id="ProtNLM"/>
    </source>
</evidence>